<evidence type="ECO:0000313" key="2">
    <source>
        <dbReference type="EMBL" id="KAK1726588.1"/>
    </source>
</evidence>
<proteinExistence type="predicted"/>
<keyword evidence="3" id="KW-1185">Reference proteome</keyword>
<keyword evidence="1" id="KW-0732">Signal</keyword>
<name>A0AAD8UNF4_GLOAC</name>
<comment type="caution">
    <text evidence="2">The sequence shown here is derived from an EMBL/GenBank/DDBJ whole genome shotgun (WGS) entry which is preliminary data.</text>
</comment>
<dbReference type="GeneID" id="85391801"/>
<evidence type="ECO:0008006" key="4">
    <source>
        <dbReference type="Google" id="ProtNLM"/>
    </source>
</evidence>
<feature type="chain" id="PRO_5042116991" description="Secreted protein" evidence="1">
    <location>
        <begin position="17"/>
        <end position="82"/>
    </location>
</feature>
<dbReference type="AlphaFoldDB" id="A0AAD8UNF4"/>
<sequence>MIVWFLIAGFVVPCDTGEMVRHWWNSVEDHGESDRRLDSCGLTIPAQAGRLATCRVVELSSLRDNINHIAQPKHAMYRSLEK</sequence>
<protein>
    <recommendedName>
        <fullName evidence="4">Secreted protein</fullName>
    </recommendedName>
</protein>
<reference evidence="2" key="1">
    <citation type="submission" date="2021-12" db="EMBL/GenBank/DDBJ databases">
        <title>Comparative genomics, transcriptomics and evolutionary studies reveal genomic signatures of adaptation to plant cell wall in hemibiotrophic fungi.</title>
        <authorList>
            <consortium name="DOE Joint Genome Institute"/>
            <person name="Baroncelli R."/>
            <person name="Diaz J.F."/>
            <person name="Benocci T."/>
            <person name="Peng M."/>
            <person name="Battaglia E."/>
            <person name="Haridas S."/>
            <person name="Andreopoulos W."/>
            <person name="Labutti K."/>
            <person name="Pangilinan J."/>
            <person name="Floch G.L."/>
            <person name="Makela M.R."/>
            <person name="Henrissat B."/>
            <person name="Grigoriev I.V."/>
            <person name="Crouch J.A."/>
            <person name="De Vries R.P."/>
            <person name="Sukno S.A."/>
            <person name="Thon M.R."/>
        </authorList>
    </citation>
    <scope>NUCLEOTIDE SEQUENCE</scope>
    <source>
        <strain evidence="2">CBS 112980</strain>
    </source>
</reference>
<evidence type="ECO:0000313" key="3">
    <source>
        <dbReference type="Proteomes" id="UP001244207"/>
    </source>
</evidence>
<dbReference type="Proteomes" id="UP001244207">
    <property type="component" value="Unassembled WGS sequence"/>
</dbReference>
<organism evidence="2 3">
    <name type="scientific">Glomerella acutata</name>
    <name type="common">Colletotrichum acutatum</name>
    <dbReference type="NCBI Taxonomy" id="27357"/>
    <lineage>
        <taxon>Eukaryota</taxon>
        <taxon>Fungi</taxon>
        <taxon>Dikarya</taxon>
        <taxon>Ascomycota</taxon>
        <taxon>Pezizomycotina</taxon>
        <taxon>Sordariomycetes</taxon>
        <taxon>Hypocreomycetidae</taxon>
        <taxon>Glomerellales</taxon>
        <taxon>Glomerellaceae</taxon>
        <taxon>Colletotrichum</taxon>
        <taxon>Colletotrichum acutatum species complex</taxon>
    </lineage>
</organism>
<accession>A0AAD8UNF4</accession>
<dbReference type="EMBL" id="JAHMHS010000031">
    <property type="protein sequence ID" value="KAK1726588.1"/>
    <property type="molecule type" value="Genomic_DNA"/>
</dbReference>
<gene>
    <name evidence="2" type="ORF">BDZ83DRAFT_615581</name>
</gene>
<feature type="signal peptide" evidence="1">
    <location>
        <begin position="1"/>
        <end position="16"/>
    </location>
</feature>
<dbReference type="RefSeq" id="XP_060366643.1">
    <property type="nucleotide sequence ID" value="XM_060507902.1"/>
</dbReference>
<evidence type="ECO:0000256" key="1">
    <source>
        <dbReference type="SAM" id="SignalP"/>
    </source>
</evidence>